<evidence type="ECO:0000313" key="3">
    <source>
        <dbReference type="Proteomes" id="UP001328107"/>
    </source>
</evidence>
<gene>
    <name evidence="2" type="ORF">PMAYCL1PPCAC_03012</name>
</gene>
<comment type="caution">
    <text evidence="2">The sequence shown here is derived from an EMBL/GenBank/DDBJ whole genome shotgun (WGS) entry which is preliminary data.</text>
</comment>
<protein>
    <recommendedName>
        <fullName evidence="1">BTB domain-containing protein</fullName>
    </recommendedName>
</protein>
<dbReference type="EMBL" id="BTRK01000001">
    <property type="protein sequence ID" value="GMR32817.1"/>
    <property type="molecule type" value="Genomic_DNA"/>
</dbReference>
<organism evidence="2 3">
    <name type="scientific">Pristionchus mayeri</name>
    <dbReference type="NCBI Taxonomy" id="1317129"/>
    <lineage>
        <taxon>Eukaryota</taxon>
        <taxon>Metazoa</taxon>
        <taxon>Ecdysozoa</taxon>
        <taxon>Nematoda</taxon>
        <taxon>Chromadorea</taxon>
        <taxon>Rhabditida</taxon>
        <taxon>Rhabditina</taxon>
        <taxon>Diplogasteromorpha</taxon>
        <taxon>Diplogasteroidea</taxon>
        <taxon>Neodiplogasteridae</taxon>
        <taxon>Pristionchus</taxon>
    </lineage>
</organism>
<keyword evidence="3" id="KW-1185">Reference proteome</keyword>
<name>A0AAN4Z7L3_9BILA</name>
<proteinExistence type="predicted"/>
<feature type="domain" description="BTB" evidence="1">
    <location>
        <begin position="16"/>
        <end position="83"/>
    </location>
</feature>
<reference evidence="3" key="1">
    <citation type="submission" date="2022-10" db="EMBL/GenBank/DDBJ databases">
        <title>Genome assembly of Pristionchus species.</title>
        <authorList>
            <person name="Yoshida K."/>
            <person name="Sommer R.J."/>
        </authorList>
    </citation>
    <scope>NUCLEOTIDE SEQUENCE [LARGE SCALE GENOMIC DNA]</scope>
    <source>
        <strain evidence="3">RS5460</strain>
    </source>
</reference>
<dbReference type="SUPFAM" id="SSF54695">
    <property type="entry name" value="POZ domain"/>
    <property type="match status" value="1"/>
</dbReference>
<accession>A0AAN4Z7L3</accession>
<dbReference type="Proteomes" id="UP001328107">
    <property type="component" value="Unassembled WGS sequence"/>
</dbReference>
<dbReference type="AlphaFoldDB" id="A0AAN4Z7L3"/>
<dbReference type="PROSITE" id="PS50097">
    <property type="entry name" value="BTB"/>
    <property type="match status" value="1"/>
</dbReference>
<dbReference type="Pfam" id="PF00651">
    <property type="entry name" value="BTB"/>
    <property type="match status" value="1"/>
</dbReference>
<feature type="non-terminal residue" evidence="2">
    <location>
        <position position="1"/>
    </location>
</feature>
<evidence type="ECO:0000259" key="1">
    <source>
        <dbReference type="PROSITE" id="PS50097"/>
    </source>
</evidence>
<dbReference type="Gene3D" id="3.30.710.10">
    <property type="entry name" value="Potassium Channel Kv1.1, Chain A"/>
    <property type="match status" value="1"/>
</dbReference>
<dbReference type="InterPro" id="IPR000210">
    <property type="entry name" value="BTB/POZ_dom"/>
</dbReference>
<dbReference type="CDD" id="cd18186">
    <property type="entry name" value="BTB_POZ_ZBTB_KLHL-like"/>
    <property type="match status" value="1"/>
</dbReference>
<dbReference type="InterPro" id="IPR011333">
    <property type="entry name" value="SKP1/BTB/POZ_sf"/>
</dbReference>
<sequence>QEWKNYDQIHHEGSGYDVKLQIGEKQIDGCKGLLMARMPFIRTLLSSNWADHTSPVINLHNFSADAVERLVEWANTGRLEINLE</sequence>
<feature type="non-terminal residue" evidence="2">
    <location>
        <position position="84"/>
    </location>
</feature>
<evidence type="ECO:0000313" key="2">
    <source>
        <dbReference type="EMBL" id="GMR32817.1"/>
    </source>
</evidence>